<dbReference type="SUPFAM" id="SSF56349">
    <property type="entry name" value="DNA breaking-rejoining enzymes"/>
    <property type="match status" value="1"/>
</dbReference>
<accession>D6LHJ9</accession>
<dbReference type="Pfam" id="PF00589">
    <property type="entry name" value="Phage_integrase"/>
    <property type="match status" value="1"/>
</dbReference>
<dbReference type="RefSeq" id="WP_008821144.1">
    <property type="nucleotide sequence ID" value="NZ_GG770383.1"/>
</dbReference>
<dbReference type="Proteomes" id="UP000003964">
    <property type="component" value="Unassembled WGS sequence"/>
</dbReference>
<name>D6LHJ9_9FUSO</name>
<dbReference type="InterPro" id="IPR002104">
    <property type="entry name" value="Integrase_catalytic"/>
</dbReference>
<dbReference type="AlphaFoldDB" id="D6LHJ9"/>
<proteinExistence type="predicted"/>
<gene>
    <name evidence="3" type="ORF">HMPREF0400_01207</name>
</gene>
<evidence type="ECO:0000313" key="4">
    <source>
        <dbReference type="Proteomes" id="UP000003964"/>
    </source>
</evidence>
<sequence>MLLLLFYIREEGRELYKLKFLTNSFRKFLAKHNLTHIRFHDLRHSCATILCESNVNVKDIQMFLGHSSAKTTMDIYVHQMNKSNLSTVSIINEKIGI</sequence>
<evidence type="ECO:0000259" key="2">
    <source>
        <dbReference type="PROSITE" id="PS51898"/>
    </source>
</evidence>
<evidence type="ECO:0000256" key="1">
    <source>
        <dbReference type="ARBA" id="ARBA00023172"/>
    </source>
</evidence>
<keyword evidence="1" id="KW-0233">DNA recombination</keyword>
<feature type="domain" description="Tyr recombinase" evidence="2">
    <location>
        <begin position="1"/>
        <end position="89"/>
    </location>
</feature>
<dbReference type="PROSITE" id="PS51898">
    <property type="entry name" value="TYR_RECOMBINASE"/>
    <property type="match status" value="1"/>
</dbReference>
<evidence type="ECO:0000313" key="3">
    <source>
        <dbReference type="EMBL" id="EFG27875.2"/>
    </source>
</evidence>
<dbReference type="GO" id="GO:0006310">
    <property type="term" value="P:DNA recombination"/>
    <property type="evidence" value="ECO:0007669"/>
    <property type="project" value="UniProtKB-KW"/>
</dbReference>
<reference evidence="3 4" key="1">
    <citation type="submission" date="2010-03" db="EMBL/GenBank/DDBJ databases">
        <title>The Genome Sequence of Fusobacterium sp. 1_1_41FAA.</title>
        <authorList>
            <consortium name="The Broad Institute Genome Sequencing Platform"/>
            <person name="Ward D."/>
            <person name="Earl A."/>
            <person name="Feldgarden M."/>
            <person name="Gevers D."/>
            <person name="Young S.K."/>
            <person name="Zeng Q."/>
            <person name="Koehrsen M."/>
            <person name="Alvarado L."/>
            <person name="Berlin A."/>
            <person name="Borenstein D."/>
            <person name="Chapman S."/>
            <person name="Chen Z."/>
            <person name="Engels R."/>
            <person name="Freedman E."/>
            <person name="Gellesch M."/>
            <person name="Goldberg J."/>
            <person name="Griggs A."/>
            <person name="Gujja S."/>
            <person name="Heilman E."/>
            <person name="Heiman D."/>
            <person name="Hepburn T."/>
            <person name="Howarth C."/>
            <person name="Jen D."/>
            <person name="Larson L."/>
            <person name="Mehta T."/>
            <person name="Park D."/>
            <person name="Pearson M."/>
            <person name="Richards J."/>
            <person name="Roberts A."/>
            <person name="Saif S."/>
            <person name="Shea T."/>
            <person name="Shenoy N."/>
            <person name="Sisk P."/>
            <person name="Stolte C."/>
            <person name="Sykes S."/>
            <person name="Walk T."/>
            <person name="White J."/>
            <person name="Yandava C."/>
            <person name="Strauss J.C."/>
            <person name="Ambrose C.E."/>
            <person name="Allen-Vercoe E."/>
            <person name="Haas B."/>
            <person name="Henn M.R."/>
            <person name="Nusbaum C."/>
            <person name="Birren B."/>
        </authorList>
    </citation>
    <scope>NUCLEOTIDE SEQUENCE [LARGE SCALE GENOMIC DNA]</scope>
    <source>
        <strain evidence="3 4">1_1_41FAA</strain>
    </source>
</reference>
<dbReference type="Gene3D" id="1.10.443.10">
    <property type="entry name" value="Intergrase catalytic core"/>
    <property type="match status" value="1"/>
</dbReference>
<dbReference type="GO" id="GO:0015074">
    <property type="term" value="P:DNA integration"/>
    <property type="evidence" value="ECO:0007669"/>
    <property type="project" value="InterPro"/>
</dbReference>
<protein>
    <submittedName>
        <fullName evidence="3">Site-specific recombinase, phage integrase family</fullName>
    </submittedName>
</protein>
<dbReference type="GO" id="GO:0003677">
    <property type="term" value="F:DNA binding"/>
    <property type="evidence" value="ECO:0007669"/>
    <property type="project" value="InterPro"/>
</dbReference>
<organism evidence="3 4">
    <name type="scientific">Fusobacterium periodonticum 1_1_41FAA</name>
    <dbReference type="NCBI Taxonomy" id="469621"/>
    <lineage>
        <taxon>Bacteria</taxon>
        <taxon>Fusobacteriati</taxon>
        <taxon>Fusobacteriota</taxon>
        <taxon>Fusobacteriia</taxon>
        <taxon>Fusobacteriales</taxon>
        <taxon>Fusobacteriaceae</taxon>
        <taxon>Fusobacterium</taxon>
    </lineage>
</organism>
<dbReference type="InterPro" id="IPR011010">
    <property type="entry name" value="DNA_brk_join_enz"/>
</dbReference>
<dbReference type="EMBL" id="GG770383">
    <property type="protein sequence ID" value="EFG27875.2"/>
    <property type="molecule type" value="Genomic_DNA"/>
</dbReference>
<dbReference type="InterPro" id="IPR013762">
    <property type="entry name" value="Integrase-like_cat_sf"/>
</dbReference>